<comment type="caution">
    <text evidence="2">The sequence shown here is derived from an EMBL/GenBank/DDBJ whole genome shotgun (WGS) entry which is preliminary data.</text>
</comment>
<accession>A0A7J6UBK5</accession>
<evidence type="ECO:0000313" key="2">
    <source>
        <dbReference type="EMBL" id="KAF4754584.1"/>
    </source>
</evidence>
<dbReference type="AlphaFoldDB" id="A0A7J6UBK5"/>
<protein>
    <submittedName>
        <fullName evidence="2">Uncharacterized protein</fullName>
    </submittedName>
</protein>
<dbReference type="EMBL" id="JABANO010004799">
    <property type="protein sequence ID" value="KAF4754584.1"/>
    <property type="molecule type" value="Genomic_DNA"/>
</dbReference>
<keyword evidence="3" id="KW-1185">Reference proteome</keyword>
<sequence length="96" mass="10611">MSLQDSRRLSDEKEGRTLVGGSSSSSSKYKRIMDTSLLDEFGLSANLVRLDPPSGVEQPSTIRRGGQRSTRQTICGWCSNVGMPRLMRVCVDLYVV</sequence>
<reference evidence="2 3" key="1">
    <citation type="submission" date="2020-04" db="EMBL/GenBank/DDBJ databases">
        <title>Perkinsus olseni comparative genomics.</title>
        <authorList>
            <person name="Bogema D.R."/>
        </authorList>
    </citation>
    <scope>NUCLEOTIDE SEQUENCE [LARGE SCALE GENOMIC DNA]</scope>
    <source>
        <strain evidence="2 3">ATCC PRA-207</strain>
    </source>
</reference>
<evidence type="ECO:0000313" key="3">
    <source>
        <dbReference type="Proteomes" id="UP000553632"/>
    </source>
</evidence>
<feature type="compositionally biased region" description="Basic and acidic residues" evidence="1">
    <location>
        <begin position="1"/>
        <end position="16"/>
    </location>
</feature>
<feature type="region of interest" description="Disordered" evidence="1">
    <location>
        <begin position="1"/>
        <end position="28"/>
    </location>
</feature>
<gene>
    <name evidence="2" type="ORF">FOZ63_007623</name>
</gene>
<proteinExistence type="predicted"/>
<organism evidence="2 3">
    <name type="scientific">Perkinsus olseni</name>
    <name type="common">Perkinsus atlanticus</name>
    <dbReference type="NCBI Taxonomy" id="32597"/>
    <lineage>
        <taxon>Eukaryota</taxon>
        <taxon>Sar</taxon>
        <taxon>Alveolata</taxon>
        <taxon>Perkinsozoa</taxon>
        <taxon>Perkinsea</taxon>
        <taxon>Perkinsida</taxon>
        <taxon>Perkinsidae</taxon>
        <taxon>Perkinsus</taxon>
    </lineage>
</organism>
<dbReference type="Proteomes" id="UP000553632">
    <property type="component" value="Unassembled WGS sequence"/>
</dbReference>
<evidence type="ECO:0000256" key="1">
    <source>
        <dbReference type="SAM" id="MobiDB-lite"/>
    </source>
</evidence>
<name>A0A7J6UBK5_PEROL</name>